<protein>
    <submittedName>
        <fullName evidence="2">ABC transporter permease</fullName>
    </submittedName>
</protein>
<keyword evidence="1" id="KW-0472">Membrane</keyword>
<evidence type="ECO:0000313" key="3">
    <source>
        <dbReference type="Proteomes" id="UP000019147"/>
    </source>
</evidence>
<organism evidence="2 3">
    <name type="scientific">Chlamydia gallinacea 08-1274/3</name>
    <dbReference type="NCBI Taxonomy" id="1143323"/>
    <lineage>
        <taxon>Bacteria</taxon>
        <taxon>Pseudomonadati</taxon>
        <taxon>Chlamydiota</taxon>
        <taxon>Chlamydiia</taxon>
        <taxon>Chlamydiales</taxon>
        <taxon>Chlamydiaceae</taxon>
        <taxon>Chlamydia/Chlamydophila group</taxon>
        <taxon>Chlamydia</taxon>
    </lineage>
</organism>
<reference evidence="2 3" key="1">
    <citation type="journal article" date="2014" name="Syst. Appl. Microbiol.">
        <title>Evidence for the existence of two new members of the family Chlamydiaceae and proposal of Chlamydia avium sp. nov. and Chlamydia gallinacea sp. nov.</title>
        <authorList>
            <person name="Sachse K."/>
            <person name="Laroucau K."/>
            <person name="Riege K."/>
            <person name="Wehner S."/>
            <person name="Dilcher M."/>
            <person name="Creasy H.H."/>
            <person name="Weidmann M."/>
            <person name="Myers G."/>
            <person name="Vorimore F."/>
            <person name="Vicari N."/>
            <person name="Magnino S."/>
            <person name="Liebler-Tenorio E."/>
            <person name="Ruettger A."/>
            <person name="Bavoil P.M."/>
            <person name="Hufert F.T."/>
            <person name="Rossello-Mora R."/>
            <person name="Marz M."/>
        </authorList>
    </citation>
    <scope>NUCLEOTIDE SEQUENCE [LARGE SCALE GENOMIC DNA]</scope>
    <source>
        <strain evidence="2 3">08-1274/3</strain>
    </source>
</reference>
<sequence>MERKKHSHLFRVLSVFPLELGRWLRFTVSVMESFSLRQRLLHSVSIQGYAIGVTSLPVVMLTGAVTGIVLALQSYYQLGVHGLSCAIGFFVVKSTLVEIGPVLTALALSGRVGGAISAFLGTVRMTEQVSAMETLGVNPLAYFALPRIIAGVISMPALVIAAVWSGIFCGYLLCRYAFHISFQVYLYMVSGHVFMSDVLMVVIKSVIFGFIITSLACYQGLGKHSRITDVAKITTAGVVTSYVSILFVNCFITTIFHVFGY</sequence>
<dbReference type="RefSeq" id="WP_034735104.1">
    <property type="nucleotide sequence ID" value="NZ_CP015840.1"/>
</dbReference>
<keyword evidence="1" id="KW-1133">Transmembrane helix</keyword>
<accession>A0A173DXS6</accession>
<dbReference type="KEGG" id="cgz:M787_000025"/>
<evidence type="ECO:0000313" key="2">
    <source>
        <dbReference type="EMBL" id="ANG65719.1"/>
    </source>
</evidence>
<gene>
    <name evidence="2" type="ORF">M787_000025</name>
</gene>
<dbReference type="AlphaFoldDB" id="A0A173DXS6"/>
<dbReference type="GO" id="GO:0005548">
    <property type="term" value="F:phospholipid transporter activity"/>
    <property type="evidence" value="ECO:0007669"/>
    <property type="project" value="TreeGrafter"/>
</dbReference>
<keyword evidence="1" id="KW-0812">Transmembrane</keyword>
<dbReference type="STRING" id="1143323.M787_000025"/>
<dbReference type="GO" id="GO:0043190">
    <property type="term" value="C:ATP-binding cassette (ABC) transporter complex"/>
    <property type="evidence" value="ECO:0007669"/>
    <property type="project" value="InterPro"/>
</dbReference>
<dbReference type="InterPro" id="IPR030802">
    <property type="entry name" value="Permease_MalE"/>
</dbReference>
<feature type="transmembrane region" description="Helical" evidence="1">
    <location>
        <begin position="46"/>
        <end position="69"/>
    </location>
</feature>
<dbReference type="OrthoDB" id="9810518at2"/>
<dbReference type="EMBL" id="CP015840">
    <property type="protein sequence ID" value="ANG65719.1"/>
    <property type="molecule type" value="Genomic_DNA"/>
</dbReference>
<dbReference type="Pfam" id="PF02405">
    <property type="entry name" value="MlaE"/>
    <property type="match status" value="1"/>
</dbReference>
<feature type="transmembrane region" description="Helical" evidence="1">
    <location>
        <begin position="233"/>
        <end position="259"/>
    </location>
</feature>
<dbReference type="PANTHER" id="PTHR30188">
    <property type="entry name" value="ABC TRANSPORTER PERMEASE PROTEIN-RELATED"/>
    <property type="match status" value="1"/>
</dbReference>
<dbReference type="PANTHER" id="PTHR30188:SF4">
    <property type="entry name" value="PROTEIN TRIGALACTOSYLDIACYLGLYCEROL 1, CHLOROPLASTIC"/>
    <property type="match status" value="1"/>
</dbReference>
<dbReference type="GeneID" id="81477689"/>
<feature type="transmembrane region" description="Helical" evidence="1">
    <location>
        <begin position="201"/>
        <end position="221"/>
    </location>
</feature>
<dbReference type="Proteomes" id="UP000019147">
    <property type="component" value="Chromosome"/>
</dbReference>
<evidence type="ECO:0000256" key="1">
    <source>
        <dbReference type="SAM" id="Phobius"/>
    </source>
</evidence>
<name>A0A173DXS6_9CHLA</name>
<proteinExistence type="predicted"/>